<dbReference type="GeneID" id="112045599"/>
<feature type="transmembrane region" description="Helical" evidence="4">
    <location>
        <begin position="971"/>
        <end position="993"/>
    </location>
</feature>
<dbReference type="SUPFAM" id="SSF53756">
    <property type="entry name" value="UDP-Glycosyltransferase/glycogen phosphorylase"/>
    <property type="match status" value="2"/>
</dbReference>
<protein>
    <submittedName>
        <fullName evidence="7">Uncharacterized protein LOC112045599</fullName>
    </submittedName>
</protein>
<evidence type="ECO:0000313" key="6">
    <source>
        <dbReference type="Proteomes" id="UP001652582"/>
    </source>
</evidence>
<evidence type="ECO:0000256" key="2">
    <source>
        <dbReference type="ARBA" id="ARBA00022676"/>
    </source>
</evidence>
<feature type="transmembrane region" description="Helical" evidence="4">
    <location>
        <begin position="482"/>
        <end position="505"/>
    </location>
</feature>
<feature type="chain" id="PRO_5046214098" evidence="5">
    <location>
        <begin position="21"/>
        <end position="1011"/>
    </location>
</feature>
<keyword evidence="5" id="KW-0732">Signal</keyword>
<accession>A0ABM3LRM6</accession>
<sequence length="1011" mass="116403">MTIKLLSLLCYAIVVTSIESARILAVFPFPSISHQFVFRKLTLGLANRGHEITVMTPDPAFPQGNAPPNFKEIDVKEISYKIWQNLFQANYKVDRTFVSFREIRTSVRLTGAILKKQFETPEMQEIVTNTTRKFDLILVESMMHPAIVLSHILKAPLILVSSFGGIYNNHNIMGAPTHPLLYPSVFHRRLYKLSIWEKIKELYEHFFIDYALYLNEADETAFLRQLFGPDIPTMNELYNNVDMLFLNINPIWADNRPVPPNVVYMGGIHQSPEKELPNDLKTYLDSSKHGVIYLSFGTNVMSGMIPTDKIQMIIKVFSNLPYNVLWKWDKDELPGKSNNIKISKWFPQSDLLKHPKVKLFITQAGLQSTDEAITSGVPLIAIPIYGDQWYNAEKYVKHGIGKQLDINKLTEELFKNAVETVITDESYRKNIVRLRQMMHDQPEKPLERAIWWAEYVIRHGGAKELRSPSANLSLVDYYEVKLILLVISVVLIALITLILTVVLLCRIESARILAVFPFPSISHQFVFRKLTLGLANRGHEITVMTPDPAFPQGNAPPNFKEIDVKEISYKIWQNLFQANYKVDRTFVSFREIRTSVRLTGAILKKQFETPEMQEIVTNTTRKFDLILVESMMHPAIVLSHILKAPLILVSSFGGIYNNHHIMGAPTHPLLYPSVFHRRLYKLSIWEKIKELYEHFFIDYALYLNEADETAFLRQLFGPDIPTMNELYNNVDMLFLNINPIWADNRPVPPNVVYMGGIHQSPEKELPDDLKTYLDSSKHGVIYLSFGTNVMSGMIPTDKIQMIIKVFSNLPYNVLWKWDKDELPGKSNNIKISKWFPQSDLLKHPKVKLFITQAGLQSTDEAITSGVPLIAIPIYGDQWYNAEKYVKHGIGKQLDINKLTEELFKNAVETVITDESYRKNILRLRQMMHDQPEKPLERAIWWTEYVIRHGGAKELRSPSANLSLVEYYEVKLILLVMSVVLIALITLILAVVFVTKYVKTKIRRTITEKKLN</sequence>
<keyword evidence="6" id="KW-1185">Reference proteome</keyword>
<dbReference type="Pfam" id="PF00201">
    <property type="entry name" value="UDPGT"/>
    <property type="match status" value="2"/>
</dbReference>
<evidence type="ECO:0000256" key="5">
    <source>
        <dbReference type="SAM" id="SignalP"/>
    </source>
</evidence>
<keyword evidence="3" id="KW-0808">Transferase</keyword>
<evidence type="ECO:0000256" key="4">
    <source>
        <dbReference type="SAM" id="Phobius"/>
    </source>
</evidence>
<keyword evidence="2" id="KW-0328">Glycosyltransferase</keyword>
<dbReference type="PANTHER" id="PTHR48043">
    <property type="entry name" value="EG:EG0003.4 PROTEIN-RELATED"/>
    <property type="match status" value="1"/>
</dbReference>
<gene>
    <name evidence="7" type="primary">LOC112045599</name>
</gene>
<dbReference type="CDD" id="cd03784">
    <property type="entry name" value="GT1_Gtf-like"/>
    <property type="match status" value="2"/>
</dbReference>
<reference evidence="7" key="2">
    <citation type="submission" date="2025-08" db="UniProtKB">
        <authorList>
            <consortium name="RefSeq"/>
        </authorList>
    </citation>
    <scope>IDENTIFICATION</scope>
</reference>
<dbReference type="Gene3D" id="3.40.50.2000">
    <property type="entry name" value="Glycogen Phosphorylase B"/>
    <property type="match status" value="4"/>
</dbReference>
<name>A0ABM3LRM6_BICAN</name>
<evidence type="ECO:0000313" key="7">
    <source>
        <dbReference type="RefSeq" id="XP_052741723.1"/>
    </source>
</evidence>
<dbReference type="InterPro" id="IPR050271">
    <property type="entry name" value="UDP-glycosyltransferase"/>
</dbReference>
<keyword evidence="4" id="KW-1133">Transmembrane helix</keyword>
<evidence type="ECO:0000256" key="1">
    <source>
        <dbReference type="ARBA" id="ARBA00009995"/>
    </source>
</evidence>
<dbReference type="InterPro" id="IPR002213">
    <property type="entry name" value="UDP_glucos_trans"/>
</dbReference>
<evidence type="ECO:0000256" key="3">
    <source>
        <dbReference type="ARBA" id="ARBA00022679"/>
    </source>
</evidence>
<dbReference type="Proteomes" id="UP001652582">
    <property type="component" value="Chromosome 2"/>
</dbReference>
<comment type="similarity">
    <text evidence="1">Belongs to the UDP-glycosyltransferase family.</text>
</comment>
<proteinExistence type="inferred from homology"/>
<dbReference type="PROSITE" id="PS00375">
    <property type="entry name" value="UDPGT"/>
    <property type="match status" value="2"/>
</dbReference>
<organism evidence="6 7">
    <name type="scientific">Bicyclus anynana</name>
    <name type="common">Squinting bush brown butterfly</name>
    <dbReference type="NCBI Taxonomy" id="110368"/>
    <lineage>
        <taxon>Eukaryota</taxon>
        <taxon>Metazoa</taxon>
        <taxon>Ecdysozoa</taxon>
        <taxon>Arthropoda</taxon>
        <taxon>Hexapoda</taxon>
        <taxon>Insecta</taxon>
        <taxon>Pterygota</taxon>
        <taxon>Neoptera</taxon>
        <taxon>Endopterygota</taxon>
        <taxon>Lepidoptera</taxon>
        <taxon>Glossata</taxon>
        <taxon>Ditrysia</taxon>
        <taxon>Papilionoidea</taxon>
        <taxon>Nymphalidae</taxon>
        <taxon>Satyrinae</taxon>
        <taxon>Satyrini</taxon>
        <taxon>Mycalesina</taxon>
        <taxon>Bicyclus</taxon>
    </lineage>
</organism>
<dbReference type="RefSeq" id="XP_052741723.1">
    <property type="nucleotide sequence ID" value="XM_052885763.1"/>
</dbReference>
<feature type="signal peptide" evidence="5">
    <location>
        <begin position="1"/>
        <end position="20"/>
    </location>
</feature>
<dbReference type="InterPro" id="IPR035595">
    <property type="entry name" value="UDP_glycos_trans_CS"/>
</dbReference>
<keyword evidence="4" id="KW-0472">Membrane</keyword>
<dbReference type="PANTHER" id="PTHR48043:SF159">
    <property type="entry name" value="EG:EG0003.4 PROTEIN-RELATED"/>
    <property type="match status" value="1"/>
</dbReference>
<keyword evidence="4" id="KW-0812">Transmembrane</keyword>
<reference evidence="6" key="1">
    <citation type="submission" date="2025-05" db="UniProtKB">
        <authorList>
            <consortium name="RefSeq"/>
        </authorList>
    </citation>
    <scope>NUCLEOTIDE SEQUENCE [LARGE SCALE GENOMIC DNA]</scope>
</reference>